<feature type="domain" description="SNRNP25 ubiquitin-like" evidence="1">
    <location>
        <begin position="51"/>
        <end position="100"/>
    </location>
</feature>
<dbReference type="Proteomes" id="UP000796880">
    <property type="component" value="Unassembled WGS sequence"/>
</dbReference>
<organism evidence="2 3">
    <name type="scientific">Rhamnella rubrinervis</name>
    <dbReference type="NCBI Taxonomy" id="2594499"/>
    <lineage>
        <taxon>Eukaryota</taxon>
        <taxon>Viridiplantae</taxon>
        <taxon>Streptophyta</taxon>
        <taxon>Embryophyta</taxon>
        <taxon>Tracheophyta</taxon>
        <taxon>Spermatophyta</taxon>
        <taxon>Magnoliopsida</taxon>
        <taxon>eudicotyledons</taxon>
        <taxon>Gunneridae</taxon>
        <taxon>Pentapetalae</taxon>
        <taxon>rosids</taxon>
        <taxon>fabids</taxon>
        <taxon>Rosales</taxon>
        <taxon>Rhamnaceae</taxon>
        <taxon>rhamnoid group</taxon>
        <taxon>Rhamneae</taxon>
        <taxon>Rhamnella</taxon>
    </lineage>
</organism>
<evidence type="ECO:0000313" key="2">
    <source>
        <dbReference type="EMBL" id="KAF3447104.1"/>
    </source>
</evidence>
<protein>
    <recommendedName>
        <fullName evidence="1">SNRNP25 ubiquitin-like domain-containing protein</fullName>
    </recommendedName>
</protein>
<proteinExistence type="predicted"/>
<dbReference type="AlphaFoldDB" id="A0A8K0H7X3"/>
<evidence type="ECO:0000313" key="3">
    <source>
        <dbReference type="Proteomes" id="UP000796880"/>
    </source>
</evidence>
<gene>
    <name evidence="2" type="ORF">FNV43_RR12284</name>
</gene>
<dbReference type="OrthoDB" id="72819at2759"/>
<dbReference type="PANTHER" id="PTHR14942">
    <property type="entry name" value="U11/U12 SMALL NUCLEAR RIBONUCLEOPROTEIN 25 KDA PROTEIN"/>
    <property type="match status" value="1"/>
</dbReference>
<dbReference type="EMBL" id="VOIH02000005">
    <property type="protein sequence ID" value="KAF3447104.1"/>
    <property type="molecule type" value="Genomic_DNA"/>
</dbReference>
<reference evidence="2" key="1">
    <citation type="submission" date="2020-03" db="EMBL/GenBank/DDBJ databases">
        <title>A high-quality chromosome-level genome assembly of a woody plant with both climbing and erect habits, Rhamnella rubrinervis.</title>
        <authorList>
            <person name="Lu Z."/>
            <person name="Yang Y."/>
            <person name="Zhu X."/>
            <person name="Sun Y."/>
        </authorList>
    </citation>
    <scope>NUCLEOTIDE SEQUENCE</scope>
    <source>
        <strain evidence="2">BYM</strain>
        <tissue evidence="2">Leaf</tissue>
    </source>
</reference>
<dbReference type="Gene3D" id="3.10.20.90">
    <property type="entry name" value="Phosphatidylinositol 3-kinase Catalytic Subunit, Chain A, domain 1"/>
    <property type="match status" value="1"/>
</dbReference>
<evidence type="ECO:0000259" key="1">
    <source>
        <dbReference type="Pfam" id="PF18036"/>
    </source>
</evidence>
<dbReference type="InterPro" id="IPR040610">
    <property type="entry name" value="SNRNP25_ubiquitin"/>
</dbReference>
<comment type="caution">
    <text evidence="2">The sequence shown here is derived from an EMBL/GenBank/DDBJ whole genome shotgun (WGS) entry which is preliminary data.</text>
</comment>
<sequence length="217" mass="24954">MVRIDDDDFTPRVSIERPRRSLTLPMSPLLIIDGLSRKSSSYSKLPDEPINLSVVKLDGSFFDVQVTKTATVAQLKQAVEAVFSHMPQNGPGKISWSCSLTARSPSISCEEEKNDKDYFHVVDIEKGKLLHYDDDEGFIEQRETRLTRFIGRWLPCSRLAAVDKRRVQELAFPSRLTTSLLGGFRKIVRLCCDKCYTRRGAILLCCDSRRRNYWRKY</sequence>
<accession>A0A8K0H7X3</accession>
<keyword evidence="3" id="KW-1185">Reference proteome</keyword>
<dbReference type="Pfam" id="PF18036">
    <property type="entry name" value="Ubiquitin_4"/>
    <property type="match status" value="1"/>
</dbReference>
<dbReference type="InterPro" id="IPR039690">
    <property type="entry name" value="SNRNP25"/>
</dbReference>
<dbReference type="PANTHER" id="PTHR14942:SF2">
    <property type="entry name" value="UBIQUITIN-LIKE SUPERFAMILY PROTEIN"/>
    <property type="match status" value="1"/>
</dbReference>
<dbReference type="SUPFAM" id="SSF54236">
    <property type="entry name" value="Ubiquitin-like"/>
    <property type="match status" value="1"/>
</dbReference>
<name>A0A8K0H7X3_9ROSA</name>
<dbReference type="InterPro" id="IPR029071">
    <property type="entry name" value="Ubiquitin-like_domsf"/>
</dbReference>
<dbReference type="GO" id="GO:0000398">
    <property type="term" value="P:mRNA splicing, via spliceosome"/>
    <property type="evidence" value="ECO:0007669"/>
    <property type="project" value="InterPro"/>
</dbReference>